<dbReference type="OrthoDB" id="9796839at2"/>
<keyword evidence="3" id="KW-0012">Acyltransferase</keyword>
<dbReference type="Proteomes" id="UP000000430">
    <property type="component" value="Chromosome"/>
</dbReference>
<reference evidence="5 6" key="1">
    <citation type="journal article" date="2004" name="Nucleic Acids Res.">
        <title>Unique features revealed by the genome sequence of Acinetobacter sp. ADP1, a versatile and naturally transformation competent bacterium.</title>
        <authorList>
            <person name="Barbe V."/>
            <person name="Vallenet D."/>
            <person name="Fonknechten N."/>
            <person name="Kreimeyer A."/>
            <person name="Oztas S."/>
            <person name="Labarre L."/>
            <person name="Cruveiller S."/>
            <person name="Robert C."/>
            <person name="Duprat S."/>
            <person name="Wincker P."/>
            <person name="Ornston L.N."/>
            <person name="Weissenbach J."/>
            <person name="Marliere P."/>
            <person name="Cohen G.N."/>
            <person name="Medigue C."/>
        </authorList>
    </citation>
    <scope>NUCLEOTIDE SEQUENCE [LARGE SCALE GENOMIC DNA]</scope>
    <source>
        <strain evidence="6">ATCC 33305 / BD413 / ADP1</strain>
    </source>
</reference>
<accession>Q6F8E0</accession>
<evidence type="ECO:0000313" key="6">
    <source>
        <dbReference type="Proteomes" id="UP000000430"/>
    </source>
</evidence>
<dbReference type="InterPro" id="IPR002123">
    <property type="entry name" value="Plipid/glycerol_acylTrfase"/>
</dbReference>
<dbReference type="CDD" id="cd07988">
    <property type="entry name" value="LPLAT_ABO13168-like"/>
    <property type="match status" value="1"/>
</dbReference>
<keyword evidence="2" id="KW-0808">Transferase</keyword>
<dbReference type="SMART" id="SM00563">
    <property type="entry name" value="PlsC"/>
    <property type="match status" value="1"/>
</dbReference>
<evidence type="ECO:0000256" key="3">
    <source>
        <dbReference type="ARBA" id="ARBA00023315"/>
    </source>
</evidence>
<evidence type="ECO:0000256" key="2">
    <source>
        <dbReference type="ARBA" id="ARBA00022679"/>
    </source>
</evidence>
<proteinExistence type="predicted"/>
<gene>
    <name evidence="5" type="ordered locus">ACIAD2964</name>
</gene>
<dbReference type="BioCyc" id="ASP62977:ACIAD_RS13385-MONOMER"/>
<dbReference type="GO" id="GO:0003841">
    <property type="term" value="F:1-acylglycerol-3-phosphate O-acyltransferase activity"/>
    <property type="evidence" value="ECO:0007669"/>
    <property type="project" value="TreeGrafter"/>
</dbReference>
<name>Q6F8E0_ACIAD</name>
<sequence length="216" mass="24605">MTNVTHMDMSKKFPDLPHQIPHRGNPISRALFKKLFLIQGWQIQGTLPNHAKAVAIVAPHTSNLDAWYGFLAIWGLGIKITVLGKDSLFKPVLKPILHWLGLIPVHRDQVNGLTEQVVNIIRQQDQIWIGMAPEGTRKQASKIKSGFYHIAMKAQIPIVIFSFDFQHKTIYCLGDFFPTGDYAQDLNEMIQRFEGKFSAKRPERLSLPLQNLVKND</sequence>
<dbReference type="GO" id="GO:0006654">
    <property type="term" value="P:phosphatidic acid biosynthetic process"/>
    <property type="evidence" value="ECO:0007669"/>
    <property type="project" value="TreeGrafter"/>
</dbReference>
<dbReference type="eggNOG" id="COG0204">
    <property type="taxonomic scope" value="Bacteria"/>
</dbReference>
<evidence type="ECO:0000313" key="5">
    <source>
        <dbReference type="EMBL" id="CAG69675.1"/>
    </source>
</evidence>
<dbReference type="SUPFAM" id="SSF69593">
    <property type="entry name" value="Glycerol-3-phosphate (1)-acyltransferase"/>
    <property type="match status" value="1"/>
</dbReference>
<protein>
    <recommendedName>
        <fullName evidence="4">Phospholipid/glycerol acyltransferase domain-containing protein</fullName>
    </recommendedName>
</protein>
<comment type="pathway">
    <text evidence="1">Lipid metabolism.</text>
</comment>
<dbReference type="HOGENOM" id="CLU_099447_0_0_6"/>
<dbReference type="AlphaFoldDB" id="Q6F8E0"/>
<dbReference type="EMBL" id="CR543861">
    <property type="protein sequence ID" value="CAG69675.1"/>
    <property type="molecule type" value="Genomic_DNA"/>
</dbReference>
<evidence type="ECO:0000259" key="4">
    <source>
        <dbReference type="SMART" id="SM00563"/>
    </source>
</evidence>
<evidence type="ECO:0000256" key="1">
    <source>
        <dbReference type="ARBA" id="ARBA00005189"/>
    </source>
</evidence>
<dbReference type="Pfam" id="PF01553">
    <property type="entry name" value="Acyltransferase"/>
    <property type="match status" value="1"/>
</dbReference>
<dbReference type="PANTHER" id="PTHR10434:SF9">
    <property type="entry name" value="PHOSPHOLIPID_GLYCEROL ACYLTRANSFERASE DOMAIN-CONTAINING PROTEIN"/>
    <property type="match status" value="1"/>
</dbReference>
<organism evidence="5 6">
    <name type="scientific">Acinetobacter baylyi (strain ATCC 33305 / BD413 / ADP1)</name>
    <dbReference type="NCBI Taxonomy" id="62977"/>
    <lineage>
        <taxon>Bacteria</taxon>
        <taxon>Pseudomonadati</taxon>
        <taxon>Pseudomonadota</taxon>
        <taxon>Gammaproteobacteria</taxon>
        <taxon>Moraxellales</taxon>
        <taxon>Moraxellaceae</taxon>
        <taxon>Acinetobacter</taxon>
    </lineage>
</organism>
<dbReference type="KEGG" id="aci:ACIAD2964"/>
<dbReference type="STRING" id="202950.GCA_001485005_02849"/>
<dbReference type="PANTHER" id="PTHR10434">
    <property type="entry name" value="1-ACYL-SN-GLYCEROL-3-PHOSPHATE ACYLTRANSFERASE"/>
    <property type="match status" value="1"/>
</dbReference>
<feature type="domain" description="Phospholipid/glycerol acyltransferase" evidence="4">
    <location>
        <begin position="54"/>
        <end position="163"/>
    </location>
</feature>